<dbReference type="AlphaFoldDB" id="A0A939DPR2"/>
<organism evidence="7 8">
    <name type="scientific">Bowmanella dokdonensis</name>
    <dbReference type="NCBI Taxonomy" id="751969"/>
    <lineage>
        <taxon>Bacteria</taxon>
        <taxon>Pseudomonadati</taxon>
        <taxon>Pseudomonadota</taxon>
        <taxon>Gammaproteobacteria</taxon>
        <taxon>Alteromonadales</taxon>
        <taxon>Alteromonadaceae</taxon>
        <taxon>Bowmanella</taxon>
    </lineage>
</organism>
<comment type="subcellular location">
    <subcellularLocation>
        <location evidence="1">Cell outer membrane</location>
    </subcellularLocation>
</comment>
<gene>
    <name evidence="7" type="ORF">J0A66_14305</name>
</gene>
<sequence length="332" mass="35877">MNLTVPFAKTLLSVGLASALLSGCVSSQKIPDGAANVRQQLIQLQGDQQLAVLAPLAIKDAEQAVILAEQPQKNAELASHRVLMAERKVALASTQAQTRLLESQRKALRQQRDDVRLNARTLEAKRARADASDARSDAEQARLQASNARAEATDARNNTEQARRQAMMSANREQIALSDARSAREQADTSDAKAAELRTQLAELNARPTDRGLVITLGDVLFDTGMDSLRNGSSNHLDKLALFLKAYPERTAQIEGHTDDVGSDGANMLLSQRRAETVKAFLLTQGVADSRLNASGKGESEPLASNATADGRQQNRRVEVIIADAVELADKR</sequence>
<name>A0A939DPR2_9ALTE</name>
<keyword evidence="2 4" id="KW-0472">Membrane</keyword>
<feature type="region of interest" description="Disordered" evidence="5">
    <location>
        <begin position="124"/>
        <end position="160"/>
    </location>
</feature>
<dbReference type="PROSITE" id="PS01068">
    <property type="entry name" value="OMPA_1"/>
    <property type="match status" value="1"/>
</dbReference>
<dbReference type="InterPro" id="IPR006664">
    <property type="entry name" value="OMP_bac"/>
</dbReference>
<feature type="compositionally biased region" description="Basic and acidic residues" evidence="5">
    <location>
        <begin position="124"/>
        <end position="140"/>
    </location>
</feature>
<dbReference type="GO" id="GO:0009279">
    <property type="term" value="C:cell outer membrane"/>
    <property type="evidence" value="ECO:0007669"/>
    <property type="project" value="UniProtKB-SubCell"/>
</dbReference>
<evidence type="ECO:0000256" key="3">
    <source>
        <dbReference type="ARBA" id="ARBA00023237"/>
    </source>
</evidence>
<dbReference type="InterPro" id="IPR006690">
    <property type="entry name" value="OMPA-like_CS"/>
</dbReference>
<feature type="region of interest" description="Disordered" evidence="5">
    <location>
        <begin position="292"/>
        <end position="311"/>
    </location>
</feature>
<evidence type="ECO:0000256" key="2">
    <source>
        <dbReference type="ARBA" id="ARBA00023136"/>
    </source>
</evidence>
<dbReference type="EMBL" id="JAFKCV010000008">
    <property type="protein sequence ID" value="MBN7826403.1"/>
    <property type="molecule type" value="Genomic_DNA"/>
</dbReference>
<feature type="domain" description="OmpA-like" evidence="6">
    <location>
        <begin position="209"/>
        <end position="326"/>
    </location>
</feature>
<dbReference type="PANTHER" id="PTHR30329:SF21">
    <property type="entry name" value="LIPOPROTEIN YIAD-RELATED"/>
    <property type="match status" value="1"/>
</dbReference>
<evidence type="ECO:0000256" key="4">
    <source>
        <dbReference type="PROSITE-ProRule" id="PRU00473"/>
    </source>
</evidence>
<evidence type="ECO:0000313" key="7">
    <source>
        <dbReference type="EMBL" id="MBN7826403.1"/>
    </source>
</evidence>
<dbReference type="Pfam" id="PF00691">
    <property type="entry name" value="OmpA"/>
    <property type="match status" value="1"/>
</dbReference>
<dbReference type="PROSITE" id="PS51123">
    <property type="entry name" value="OMPA_2"/>
    <property type="match status" value="1"/>
</dbReference>
<evidence type="ECO:0000256" key="5">
    <source>
        <dbReference type="SAM" id="MobiDB-lite"/>
    </source>
</evidence>
<dbReference type="Proteomes" id="UP000664654">
    <property type="component" value="Unassembled WGS sequence"/>
</dbReference>
<dbReference type="InterPro" id="IPR036737">
    <property type="entry name" value="OmpA-like_sf"/>
</dbReference>
<evidence type="ECO:0000313" key="8">
    <source>
        <dbReference type="Proteomes" id="UP000664654"/>
    </source>
</evidence>
<dbReference type="PRINTS" id="PR01021">
    <property type="entry name" value="OMPADOMAIN"/>
</dbReference>
<dbReference type="Gene3D" id="3.30.1330.60">
    <property type="entry name" value="OmpA-like domain"/>
    <property type="match status" value="1"/>
</dbReference>
<dbReference type="PANTHER" id="PTHR30329">
    <property type="entry name" value="STATOR ELEMENT OF FLAGELLAR MOTOR COMPLEX"/>
    <property type="match status" value="1"/>
</dbReference>
<dbReference type="InterPro" id="IPR050330">
    <property type="entry name" value="Bact_OuterMem_StrucFunc"/>
</dbReference>
<comment type="caution">
    <text evidence="7">The sequence shown here is derived from an EMBL/GenBank/DDBJ whole genome shotgun (WGS) entry which is preliminary data.</text>
</comment>
<accession>A0A939DPR2</accession>
<dbReference type="SUPFAM" id="SSF103088">
    <property type="entry name" value="OmpA-like"/>
    <property type="match status" value="1"/>
</dbReference>
<proteinExistence type="predicted"/>
<keyword evidence="3" id="KW-0998">Cell outer membrane</keyword>
<keyword evidence="8" id="KW-1185">Reference proteome</keyword>
<evidence type="ECO:0000256" key="1">
    <source>
        <dbReference type="ARBA" id="ARBA00004442"/>
    </source>
</evidence>
<reference evidence="7" key="1">
    <citation type="submission" date="2021-03" db="EMBL/GenBank/DDBJ databases">
        <title>novel species isolated from a fishpond in China.</title>
        <authorList>
            <person name="Lu H."/>
            <person name="Cai Z."/>
        </authorList>
    </citation>
    <scope>NUCLEOTIDE SEQUENCE</scope>
    <source>
        <strain evidence="7">JCM 30855</strain>
    </source>
</reference>
<dbReference type="InterPro" id="IPR006665">
    <property type="entry name" value="OmpA-like"/>
</dbReference>
<protein>
    <submittedName>
        <fullName evidence="7">OmpA family protein</fullName>
    </submittedName>
</protein>
<evidence type="ECO:0000259" key="6">
    <source>
        <dbReference type="PROSITE" id="PS51123"/>
    </source>
</evidence>
<dbReference type="RefSeq" id="WP_206574517.1">
    <property type="nucleotide sequence ID" value="NZ_JAFKCV010000008.1"/>
</dbReference>
<dbReference type="CDD" id="cd07185">
    <property type="entry name" value="OmpA_C-like"/>
    <property type="match status" value="1"/>
</dbReference>